<name>A0A1W1YCU5_9BURK</name>
<keyword evidence="9" id="KW-1185">Reference proteome</keyword>
<evidence type="ECO:0000256" key="4">
    <source>
        <dbReference type="ARBA" id="ARBA00024346"/>
    </source>
</evidence>
<dbReference type="EMBL" id="FWXJ01000002">
    <property type="protein sequence ID" value="SMC33976.1"/>
    <property type="molecule type" value="Genomic_DNA"/>
</dbReference>
<evidence type="ECO:0000256" key="6">
    <source>
        <dbReference type="ARBA" id="ARBA00030025"/>
    </source>
</evidence>
<evidence type="ECO:0000313" key="9">
    <source>
        <dbReference type="Proteomes" id="UP000192708"/>
    </source>
</evidence>
<dbReference type="OrthoDB" id="209085at2"/>
<keyword evidence="1" id="KW-0328">Glycosyltransferase</keyword>
<dbReference type="Pfam" id="PF10093">
    <property type="entry name" value="EarP"/>
    <property type="match status" value="1"/>
</dbReference>
<dbReference type="RefSeq" id="WP_084282643.1">
    <property type="nucleotide sequence ID" value="NZ_FWXJ01000002.1"/>
</dbReference>
<accession>A0A1W1YCU5</accession>
<gene>
    <name evidence="8" type="ORF">SAMN06296008_102261</name>
</gene>
<dbReference type="STRING" id="1938817.SAMN06296008_102261"/>
<sequence length="370" mass="42577">MRIDIFCKVVDNYGDAGFCWRLARRLTEILANHHFTVSGHNIRLFCDDLSLIHQLAGKTTLSNLSQLGLELHPWQVSEAMILTDDVPDLVLETFSCDLPEHYITQITNSLLINVEYLSAEPWVEDMHGLATLANDSKQAKRYFYYPGFNEKTGGLLGKTEQSHLLCTPSHIIDDLFQQTRPSSTKISVFNYGDQKLIDFLNQLIELDTKVDLFICSGKPQTAIARWLHQAFTETIDVGQMRLIPTPFMPQDEYDKLLAYCDLNWVRGEDSFIRAQWAAKPFIWDIYPQEDLVHLEKLDAFLNIYLPKNNLGLTEKTRKMMTNQPVNEWWDGLSSIRQHALDWQNTLATRQLDGDLGDRLLKFAKPLLKKG</sequence>
<dbReference type="Proteomes" id="UP000192708">
    <property type="component" value="Unassembled WGS sequence"/>
</dbReference>
<evidence type="ECO:0000313" key="8">
    <source>
        <dbReference type="EMBL" id="SMC33976.1"/>
    </source>
</evidence>
<evidence type="ECO:0000256" key="7">
    <source>
        <dbReference type="ARBA" id="ARBA00048472"/>
    </source>
</evidence>
<dbReference type="InterPro" id="IPR016633">
    <property type="entry name" value="EarP"/>
</dbReference>
<evidence type="ECO:0000256" key="5">
    <source>
        <dbReference type="ARBA" id="ARBA00024416"/>
    </source>
</evidence>
<evidence type="ECO:0000256" key="1">
    <source>
        <dbReference type="ARBA" id="ARBA00022676"/>
    </source>
</evidence>
<protein>
    <recommendedName>
        <fullName evidence="5">Protein-arginine rhamnosyltransferase</fullName>
    </recommendedName>
    <alternativeName>
        <fullName evidence="6">EF-P arginine rhamnosyltransferase</fullName>
    </alternativeName>
</protein>
<organism evidence="8 9">
    <name type="scientific">Polynucleobacter kasalickyi</name>
    <dbReference type="NCBI Taxonomy" id="1938817"/>
    <lineage>
        <taxon>Bacteria</taxon>
        <taxon>Pseudomonadati</taxon>
        <taxon>Pseudomonadota</taxon>
        <taxon>Betaproteobacteria</taxon>
        <taxon>Burkholderiales</taxon>
        <taxon>Burkholderiaceae</taxon>
        <taxon>Polynucleobacter</taxon>
    </lineage>
</organism>
<keyword evidence="2" id="KW-0808">Transferase</keyword>
<comment type="catalytic activity">
    <reaction evidence="7">
        <text>dTDP-beta-L-rhamnose + L-arginyl-[protein] = N(omega)-(alpha-L-rhamnosyl)-L-arginyl-[protein] + dTDP + H(+)</text>
        <dbReference type="Rhea" id="RHEA:66692"/>
        <dbReference type="Rhea" id="RHEA-COMP:10532"/>
        <dbReference type="Rhea" id="RHEA-COMP:17096"/>
        <dbReference type="ChEBI" id="CHEBI:15378"/>
        <dbReference type="ChEBI" id="CHEBI:29965"/>
        <dbReference type="ChEBI" id="CHEBI:57510"/>
        <dbReference type="ChEBI" id="CHEBI:58369"/>
        <dbReference type="ChEBI" id="CHEBI:167445"/>
    </reaction>
    <physiologicalReaction direction="left-to-right" evidence="7">
        <dbReference type="Rhea" id="RHEA:66693"/>
    </physiologicalReaction>
</comment>
<proteinExistence type="inferred from homology"/>
<dbReference type="GO" id="GO:0106361">
    <property type="term" value="F:protein-arginine rhamnosyltransferase activity"/>
    <property type="evidence" value="ECO:0007669"/>
    <property type="project" value="InterPro"/>
</dbReference>
<comment type="similarity">
    <text evidence="4">Belongs to the glycosyltransferase 104 family.</text>
</comment>
<comment type="function">
    <text evidence="3">Protein-arginine rhamnosyltransferase that catalyzes the transfer of a single rhamnose to elongation factor P (EF-P) on 'Lys-32', a modification required for EF-P-dependent rescue of polyproline stalled ribosomes.</text>
</comment>
<evidence type="ECO:0000256" key="3">
    <source>
        <dbReference type="ARBA" id="ARBA00024303"/>
    </source>
</evidence>
<dbReference type="AlphaFoldDB" id="A0A1W1YCU5"/>
<reference evidence="8 9" key="1">
    <citation type="submission" date="2017-04" db="EMBL/GenBank/DDBJ databases">
        <authorList>
            <person name="Afonso C.L."/>
            <person name="Miller P.J."/>
            <person name="Scott M.A."/>
            <person name="Spackman E."/>
            <person name="Goraichik I."/>
            <person name="Dimitrov K.M."/>
            <person name="Suarez D.L."/>
            <person name="Swayne D.E."/>
        </authorList>
    </citation>
    <scope>NUCLEOTIDE SEQUENCE [LARGE SCALE GENOMIC DNA]</scope>
    <source>
        <strain evidence="8 9">VK13</strain>
    </source>
</reference>
<evidence type="ECO:0000256" key="2">
    <source>
        <dbReference type="ARBA" id="ARBA00022679"/>
    </source>
</evidence>